<evidence type="ECO:0000313" key="2">
    <source>
        <dbReference type="EMBL" id="PCC98785.1"/>
    </source>
</evidence>
<evidence type="ECO:0000313" key="3">
    <source>
        <dbReference type="EMBL" id="QFY54971.1"/>
    </source>
</evidence>
<feature type="transmembrane region" description="Helical" evidence="1">
    <location>
        <begin position="42"/>
        <end position="64"/>
    </location>
</feature>
<keyword evidence="1" id="KW-0472">Membrane</keyword>
<name>A0AA91U1D9_9GAMM</name>
<dbReference type="Pfam" id="PF13795">
    <property type="entry name" value="HupE_UreJ_2"/>
    <property type="match status" value="1"/>
</dbReference>
<dbReference type="EMBL" id="CP033116">
    <property type="protein sequence ID" value="QFY54971.1"/>
    <property type="molecule type" value="Genomic_DNA"/>
</dbReference>
<dbReference type="AlphaFoldDB" id="A0AA91U1D9"/>
<evidence type="ECO:0000313" key="4">
    <source>
        <dbReference type="Proteomes" id="UP000243750"/>
    </source>
</evidence>
<keyword evidence="1" id="KW-0812">Transmembrane</keyword>
<evidence type="ECO:0000256" key="1">
    <source>
        <dbReference type="SAM" id="Phobius"/>
    </source>
</evidence>
<reference evidence="3 5" key="2">
    <citation type="submission" date="2018-10" db="EMBL/GenBank/DDBJ databases">
        <title>Complete genome sequence of Pseudomonas pelagia strain Kongs-67.</title>
        <authorList>
            <person name="Sinha R.K."/>
            <person name="Krishnan K."/>
        </authorList>
    </citation>
    <scope>NUCLEOTIDE SEQUENCE [LARGE SCALE GENOMIC DNA]</scope>
    <source>
        <strain evidence="3 5">Kongs-67</strain>
    </source>
</reference>
<keyword evidence="1" id="KW-1133">Transmembrane helix</keyword>
<feature type="transmembrane region" description="Helical" evidence="1">
    <location>
        <begin position="12"/>
        <end position="36"/>
    </location>
</feature>
<dbReference type="RefSeq" id="WP_096347161.1">
    <property type="nucleotide sequence ID" value="NZ_CP033116.1"/>
</dbReference>
<accession>A0AA91U1D9</accession>
<dbReference type="Proteomes" id="UP000243750">
    <property type="component" value="Unassembled WGS sequence"/>
</dbReference>
<reference evidence="2 4" key="1">
    <citation type="submission" date="2017-09" db="EMBL/GenBank/DDBJ databases">
        <title>Bacterial and phytoplankton interrelationship in Kongsfjorden, an Arctic fjord.</title>
        <authorList>
            <person name="Sinha R."/>
            <person name="Krishnan K."/>
        </authorList>
    </citation>
    <scope>NUCLEOTIDE SEQUENCE [LARGE SCALE GENOMIC DNA]</scope>
    <source>
        <strain evidence="2 4">58</strain>
    </source>
</reference>
<gene>
    <name evidence="2" type="ORF">CO192_13905</name>
    <name evidence="3" type="ORF">EAO82_00415</name>
</gene>
<organism evidence="2 4">
    <name type="scientific">Halopseudomonas pelagia</name>
    <dbReference type="NCBI Taxonomy" id="553151"/>
    <lineage>
        <taxon>Bacteria</taxon>
        <taxon>Pseudomonadati</taxon>
        <taxon>Pseudomonadota</taxon>
        <taxon>Gammaproteobacteria</taxon>
        <taxon>Pseudomonadales</taxon>
        <taxon>Pseudomonadaceae</taxon>
        <taxon>Halopseudomonas</taxon>
    </lineage>
</organism>
<dbReference type="EMBL" id="NWMT01000179">
    <property type="protein sequence ID" value="PCC98785.1"/>
    <property type="molecule type" value="Genomic_DNA"/>
</dbReference>
<keyword evidence="5" id="KW-1185">Reference proteome</keyword>
<protein>
    <submittedName>
        <fullName evidence="2">Uncharacterized protein</fullName>
    </submittedName>
</protein>
<evidence type="ECO:0000313" key="5">
    <source>
        <dbReference type="Proteomes" id="UP000344571"/>
    </source>
</evidence>
<dbReference type="InterPro" id="IPR032809">
    <property type="entry name" value="Put_HupE_UreJ"/>
</dbReference>
<proteinExistence type="predicted"/>
<dbReference type="Proteomes" id="UP000344571">
    <property type="component" value="Chromosome"/>
</dbReference>
<sequence>MPEDRLGKAGKDVALIATALTVAHSVTLVISTLGIVRLPVEWVETFIALSIVAAAVNIICPFLGQRR</sequence>